<dbReference type="SUPFAM" id="SSF82185">
    <property type="entry name" value="Histone H3 K4-specific methyltransferase SET7/9 N-terminal domain"/>
    <property type="match status" value="1"/>
</dbReference>
<dbReference type="Gene3D" id="3.30.810.10">
    <property type="entry name" value="2-Layer Sandwich"/>
    <property type="match status" value="1"/>
</dbReference>
<dbReference type="Gene3D" id="3.30.800.10">
    <property type="entry name" value="Phosphatidylinositol Phosphate Kinase II Beta"/>
    <property type="match status" value="1"/>
</dbReference>
<dbReference type="SMART" id="SM00698">
    <property type="entry name" value="MORN"/>
    <property type="match status" value="4"/>
</dbReference>
<name>A0AAD6WGR0_9ROSI</name>
<evidence type="ECO:0000259" key="5">
    <source>
        <dbReference type="PROSITE" id="PS51455"/>
    </source>
</evidence>
<keyword evidence="4" id="KW-0808">Transferase</keyword>
<dbReference type="EMBL" id="JAQIZT010000001">
    <property type="protein sequence ID" value="KAJ7012200.1"/>
    <property type="molecule type" value="Genomic_DNA"/>
</dbReference>
<dbReference type="GO" id="GO:0005524">
    <property type="term" value="F:ATP binding"/>
    <property type="evidence" value="ECO:0007669"/>
    <property type="project" value="UniProtKB-UniRule"/>
</dbReference>
<dbReference type="SMART" id="SM00330">
    <property type="entry name" value="PIPKc"/>
    <property type="match status" value="1"/>
</dbReference>
<dbReference type="Pfam" id="PF02493">
    <property type="entry name" value="MORN"/>
    <property type="match status" value="4"/>
</dbReference>
<keyword evidence="3 4" id="KW-0418">Kinase</keyword>
<keyword evidence="4" id="KW-0067">ATP-binding</keyword>
<gene>
    <name evidence="6" type="ORF">NC653_002310</name>
</gene>
<evidence type="ECO:0000256" key="1">
    <source>
        <dbReference type="ARBA" id="ARBA00012172"/>
    </source>
</evidence>
<dbReference type="InterPro" id="IPR003409">
    <property type="entry name" value="MORN"/>
</dbReference>
<dbReference type="InterPro" id="IPR027483">
    <property type="entry name" value="PInositol-4-P-4/5-kinase_C_sf"/>
</dbReference>
<dbReference type="PANTHER" id="PTHR23086">
    <property type="entry name" value="PHOSPHATIDYLINOSITOL-4-PHOSPHATE 5-KINASE"/>
    <property type="match status" value="1"/>
</dbReference>
<evidence type="ECO:0000256" key="4">
    <source>
        <dbReference type="PROSITE-ProRule" id="PRU00781"/>
    </source>
</evidence>
<dbReference type="PANTHER" id="PTHR23086:SF25">
    <property type="entry name" value="PHOSPHATIDYLINOSITOL 4-PHOSPHATE 5-KINASE 8"/>
    <property type="match status" value="1"/>
</dbReference>
<dbReference type="AlphaFoldDB" id="A0AAD6WGR0"/>
<evidence type="ECO:0000313" key="6">
    <source>
        <dbReference type="EMBL" id="KAJ7012200.1"/>
    </source>
</evidence>
<dbReference type="Proteomes" id="UP001164929">
    <property type="component" value="Chromosome 1"/>
</dbReference>
<dbReference type="GO" id="GO:0005886">
    <property type="term" value="C:plasma membrane"/>
    <property type="evidence" value="ECO:0007669"/>
    <property type="project" value="TreeGrafter"/>
</dbReference>
<reference evidence="6 7" key="1">
    <citation type="journal article" date="2023" name="Mol. Ecol. Resour.">
        <title>Chromosome-level genome assembly of a triploid poplar Populus alba 'Berolinensis'.</title>
        <authorList>
            <person name="Chen S."/>
            <person name="Yu Y."/>
            <person name="Wang X."/>
            <person name="Wang S."/>
            <person name="Zhang T."/>
            <person name="Zhou Y."/>
            <person name="He R."/>
            <person name="Meng N."/>
            <person name="Wang Y."/>
            <person name="Liu W."/>
            <person name="Liu Z."/>
            <person name="Liu J."/>
            <person name="Guo Q."/>
            <person name="Huang H."/>
            <person name="Sederoff R.R."/>
            <person name="Wang G."/>
            <person name="Qu G."/>
            <person name="Chen S."/>
        </authorList>
    </citation>
    <scope>NUCLEOTIDE SEQUENCE [LARGE SCALE GENOMIC DNA]</scope>
    <source>
        <strain evidence="6">SC-2020</strain>
    </source>
</reference>
<comment type="caution">
    <text evidence="6">The sequence shown here is derived from an EMBL/GenBank/DDBJ whole genome shotgun (WGS) entry which is preliminary data.</text>
</comment>
<organism evidence="6 7">
    <name type="scientific">Populus alba x Populus x berolinensis</name>
    <dbReference type="NCBI Taxonomy" id="444605"/>
    <lineage>
        <taxon>Eukaryota</taxon>
        <taxon>Viridiplantae</taxon>
        <taxon>Streptophyta</taxon>
        <taxon>Embryophyta</taxon>
        <taxon>Tracheophyta</taxon>
        <taxon>Spermatophyta</taxon>
        <taxon>Magnoliopsida</taxon>
        <taxon>eudicotyledons</taxon>
        <taxon>Gunneridae</taxon>
        <taxon>Pentapetalae</taxon>
        <taxon>rosids</taxon>
        <taxon>fabids</taxon>
        <taxon>Malpighiales</taxon>
        <taxon>Salicaceae</taxon>
        <taxon>Saliceae</taxon>
        <taxon>Populus</taxon>
    </lineage>
</organism>
<evidence type="ECO:0000313" key="7">
    <source>
        <dbReference type="Proteomes" id="UP001164929"/>
    </source>
</evidence>
<dbReference type="Pfam" id="PF01504">
    <property type="entry name" value="PIP5K"/>
    <property type="match status" value="1"/>
</dbReference>
<keyword evidence="7" id="KW-1185">Reference proteome</keyword>
<dbReference type="EC" id="2.7.1.68" evidence="1"/>
<dbReference type="InterPro" id="IPR023610">
    <property type="entry name" value="PInositol-4/5-P-5/4-kinase"/>
</dbReference>
<accession>A0AAD6WGR0</accession>
<evidence type="ECO:0000256" key="2">
    <source>
        <dbReference type="ARBA" id="ARBA00022737"/>
    </source>
</evidence>
<dbReference type="SUPFAM" id="SSF56104">
    <property type="entry name" value="SAICAR synthase-like"/>
    <property type="match status" value="2"/>
</dbReference>
<protein>
    <recommendedName>
        <fullName evidence="1">1-phosphatidylinositol-4-phosphate 5-kinase</fullName>
        <ecNumber evidence="1">2.7.1.68</ecNumber>
    </recommendedName>
</protein>
<evidence type="ECO:0000256" key="3">
    <source>
        <dbReference type="ARBA" id="ARBA00022777"/>
    </source>
</evidence>
<dbReference type="PROSITE" id="PS51455">
    <property type="entry name" value="PIPK"/>
    <property type="match status" value="1"/>
</dbReference>
<dbReference type="GO" id="GO:0046854">
    <property type="term" value="P:phosphatidylinositol phosphate biosynthetic process"/>
    <property type="evidence" value="ECO:0007669"/>
    <property type="project" value="TreeGrafter"/>
</dbReference>
<feature type="domain" description="PIPK" evidence="5">
    <location>
        <begin position="78"/>
        <end position="526"/>
    </location>
</feature>
<dbReference type="Gene3D" id="2.20.110.10">
    <property type="entry name" value="Histone H3 K4-specific methyltransferase SET7/9 N-terminal domain"/>
    <property type="match status" value="2"/>
</dbReference>
<keyword evidence="2" id="KW-0677">Repeat</keyword>
<dbReference type="InterPro" id="IPR027484">
    <property type="entry name" value="PInositol-4-P-5-kinase_N"/>
</dbReference>
<keyword evidence="4" id="KW-0547">Nucleotide-binding</keyword>
<sequence length="530" mass="60011">MNIQHGLGMKRYSNLDVYEGSWKEGMNEGCGRYSWNSGNMYIGNWKGGKMCGRGVMKWQNGDVFDGFWLNGLRHGSGVYRFSDGGYYFGMWSMGLKDGKGTFHPAGTKHPSLRKWGSSIGCDGIGRNLLSHSSSINSEEVRVSKPNVLGSLSRKMSISKIFKDPVRLSHRNALLDEKWSLCNPSGEFIYREPSCMLSRTSEEGQSGVQNNSTVVYEREYLQGVLKNEKVRGTELSQKTKQRKKFHVKEAKRKSCVDISEGQRSYYLMLNLQLGIRYTVGKITPVPMREVRDSDFGDRARIRMYFPRKGSQFTPPHYSIDFYWKDYCPMVFRQLSLDCSFLESQQIIDYSLLLGLHFRAPEQLRSILEPPATMLNDAGLPADGINSQGHLSIPPKGLLLVTHEPGFVSTAPGPHIRGNTLKAYSLGEREVDLLLPGTGRLRVQLGVNMPAQASHKLTRDEVDSAEIELFEVYDVVLYMGVIDILQEYNVKKKVEHACKSLKFDPLSISAVEPKLYAKRFLNFLHKVFPEQP</sequence>
<dbReference type="InterPro" id="IPR002498">
    <property type="entry name" value="PInositol-4-P-4/5-kinase_core"/>
</dbReference>
<proteinExistence type="predicted"/>
<dbReference type="GO" id="GO:0016308">
    <property type="term" value="F:1-phosphatidylinositol-4-phosphate 5-kinase activity"/>
    <property type="evidence" value="ECO:0007669"/>
    <property type="project" value="UniProtKB-EC"/>
</dbReference>